<name>A0ABD2XVB5_9GENT</name>
<protein>
    <submittedName>
        <fullName evidence="2">Uncharacterized protein</fullName>
    </submittedName>
</protein>
<keyword evidence="3" id="KW-1185">Reference proteome</keyword>
<feature type="compositionally biased region" description="Basic residues" evidence="1">
    <location>
        <begin position="92"/>
        <end position="107"/>
    </location>
</feature>
<comment type="caution">
    <text evidence="2">The sequence shown here is derived from an EMBL/GenBank/DDBJ whole genome shotgun (WGS) entry which is preliminary data.</text>
</comment>
<dbReference type="AlphaFoldDB" id="A0ABD2XVB5"/>
<dbReference type="Proteomes" id="UP001630127">
    <property type="component" value="Unassembled WGS sequence"/>
</dbReference>
<evidence type="ECO:0000256" key="1">
    <source>
        <dbReference type="SAM" id="MobiDB-lite"/>
    </source>
</evidence>
<organism evidence="2 3">
    <name type="scientific">Cinchona calisaya</name>
    <dbReference type="NCBI Taxonomy" id="153742"/>
    <lineage>
        <taxon>Eukaryota</taxon>
        <taxon>Viridiplantae</taxon>
        <taxon>Streptophyta</taxon>
        <taxon>Embryophyta</taxon>
        <taxon>Tracheophyta</taxon>
        <taxon>Spermatophyta</taxon>
        <taxon>Magnoliopsida</taxon>
        <taxon>eudicotyledons</taxon>
        <taxon>Gunneridae</taxon>
        <taxon>Pentapetalae</taxon>
        <taxon>asterids</taxon>
        <taxon>lamiids</taxon>
        <taxon>Gentianales</taxon>
        <taxon>Rubiaceae</taxon>
        <taxon>Cinchonoideae</taxon>
        <taxon>Cinchoneae</taxon>
        <taxon>Cinchona</taxon>
    </lineage>
</organism>
<gene>
    <name evidence="2" type="ORF">ACH5RR_040994</name>
</gene>
<accession>A0ABD2XVB5</accession>
<feature type="region of interest" description="Disordered" evidence="1">
    <location>
        <begin position="81"/>
        <end position="137"/>
    </location>
</feature>
<evidence type="ECO:0000313" key="2">
    <source>
        <dbReference type="EMBL" id="KAL3498262.1"/>
    </source>
</evidence>
<evidence type="ECO:0000313" key="3">
    <source>
        <dbReference type="Proteomes" id="UP001630127"/>
    </source>
</evidence>
<sequence>MSSVHAILLFLQELYGEQSRPVRYKISRKLFHYRMTEGLNVDNLSSSFYQSIMNYHINKQEHTLVNLLNMLTLAQKEMKGTGKKTTLIARTSKTKKFKSKKSNTKKIKVPDTNPSGNDSKKDEKSERTVANKGKCFN</sequence>
<dbReference type="EMBL" id="JBJUIK010000017">
    <property type="protein sequence ID" value="KAL3498262.1"/>
    <property type="molecule type" value="Genomic_DNA"/>
</dbReference>
<feature type="compositionally biased region" description="Basic and acidic residues" evidence="1">
    <location>
        <begin position="118"/>
        <end position="129"/>
    </location>
</feature>
<reference evidence="2 3" key="1">
    <citation type="submission" date="2024-11" db="EMBL/GenBank/DDBJ databases">
        <title>A near-complete genome assembly of Cinchona calisaya.</title>
        <authorList>
            <person name="Lian D.C."/>
            <person name="Zhao X.W."/>
            <person name="Wei L."/>
        </authorList>
    </citation>
    <scope>NUCLEOTIDE SEQUENCE [LARGE SCALE GENOMIC DNA]</scope>
    <source>
        <tissue evidence="2">Nenye</tissue>
    </source>
</reference>
<proteinExistence type="predicted"/>